<feature type="compositionally biased region" description="Low complexity" evidence="6">
    <location>
        <begin position="495"/>
        <end position="504"/>
    </location>
</feature>
<dbReference type="PANTHER" id="PTHR31791">
    <property type="entry name" value="FRIGIDA-LIKE PROTEIN 3-RELATED"/>
    <property type="match status" value="1"/>
</dbReference>
<sequence length="693" mass="75625">MSSGNLPATPSLKIIESAIELIDAKKIELKKAFDDLQANSSFSISWSDLDSHFTATQNSVTQRFRLLESRESSRHPVVSVPVLEHTRCSTHFSSLKPGDPLASKPLTTLGRVDSITVSDVNPPLNCDQPSSSSSVGLAATRVDSVVTRPELKEFCERMDWKGLMKYIHGQEERVSIQKELPGALKSAPDPGAMVLDAVEGFYAENDLNEGNKDIDLSGFRRICMYLLEQLMKTGLSFSEEVRKRAKNLGDVVDKEEVVEYFFVTSGSRQAASLCRSIGLGEKVQDLVQKLVDKGKQHHAVKFIFEFGLAEKFPPVPLSENYLKETKKLVEQVCIDGDYSDRSLNVATGIEIVALKSVIKVIKGCKLDIEYPHECLQMRLEQLEKQLADRKLSETRRQAKKKKKKKKMKKKKKAQGEQQQDIESASQQAQGKQQHYIESASQQAQGKQQQDIESASQPVQGKQKHEIESASQQAQGKHQHDIESASQQAKKKKQAQGKQQQSGNNKRPKTTATSFGVDGSISVVPPFQQSHPQPAGLFADQSAAHSSSLTGPFGLAGPTSAVNPYLSQRSHLQPAGLFPDQSAAYSSSLTGPYGLAGPTPVVNPYLTQQSHLQPAGLFLDRSAAYSSSLTGPYGLTGPTPAVNPYLGSSVTALLGLRALSGFSMTPNPAASHLYPSGQQPFNGAYGLPPQYPPQ</sequence>
<gene>
    <name evidence="7" type="ORF">V6N11_020789</name>
</gene>
<protein>
    <recommendedName>
        <fullName evidence="5">FRIGIDA-like protein</fullName>
    </recommendedName>
</protein>
<proteinExistence type="inferred from homology"/>
<evidence type="ECO:0000256" key="5">
    <source>
        <dbReference type="RuleBase" id="RU364012"/>
    </source>
</evidence>
<dbReference type="InterPro" id="IPR012474">
    <property type="entry name" value="Frigida"/>
</dbReference>
<evidence type="ECO:0000313" key="8">
    <source>
        <dbReference type="Proteomes" id="UP001396334"/>
    </source>
</evidence>
<comment type="caution">
    <text evidence="7">The sequence shown here is derived from an EMBL/GenBank/DDBJ whole genome shotgun (WGS) entry which is preliminary data.</text>
</comment>
<name>A0ABR2Q9T1_9ROSI</name>
<feature type="compositionally biased region" description="Basic residues" evidence="6">
    <location>
        <begin position="397"/>
        <end position="412"/>
    </location>
</feature>
<accession>A0ABR2Q9T1</accession>
<reference evidence="7 8" key="1">
    <citation type="journal article" date="2024" name="G3 (Bethesda)">
        <title>Genome assembly of Hibiscus sabdariffa L. provides insights into metabolisms of medicinal natural products.</title>
        <authorList>
            <person name="Kim T."/>
        </authorList>
    </citation>
    <scope>NUCLEOTIDE SEQUENCE [LARGE SCALE GENOMIC DNA]</scope>
    <source>
        <strain evidence="7">TK-2024</strain>
        <tissue evidence="7">Old leaves</tissue>
    </source>
</reference>
<evidence type="ECO:0000256" key="3">
    <source>
        <dbReference type="ARBA" id="ARBA00022782"/>
    </source>
</evidence>
<keyword evidence="8" id="KW-1185">Reference proteome</keyword>
<keyword evidence="3 5" id="KW-0221">Differentiation</keyword>
<feature type="region of interest" description="Disordered" evidence="6">
    <location>
        <begin position="390"/>
        <end position="534"/>
    </location>
</feature>
<organism evidence="7 8">
    <name type="scientific">Hibiscus sabdariffa</name>
    <name type="common">roselle</name>
    <dbReference type="NCBI Taxonomy" id="183260"/>
    <lineage>
        <taxon>Eukaryota</taxon>
        <taxon>Viridiplantae</taxon>
        <taxon>Streptophyta</taxon>
        <taxon>Embryophyta</taxon>
        <taxon>Tracheophyta</taxon>
        <taxon>Spermatophyta</taxon>
        <taxon>Magnoliopsida</taxon>
        <taxon>eudicotyledons</taxon>
        <taxon>Gunneridae</taxon>
        <taxon>Pentapetalae</taxon>
        <taxon>rosids</taxon>
        <taxon>malvids</taxon>
        <taxon>Malvales</taxon>
        <taxon>Malvaceae</taxon>
        <taxon>Malvoideae</taxon>
        <taxon>Hibiscus</taxon>
    </lineage>
</organism>
<dbReference type="EMBL" id="JBBPBN010000043">
    <property type="protein sequence ID" value="KAK8997307.1"/>
    <property type="molecule type" value="Genomic_DNA"/>
</dbReference>
<keyword evidence="4 5" id="KW-0287">Flowering</keyword>
<dbReference type="Pfam" id="PF07899">
    <property type="entry name" value="Frigida"/>
    <property type="match status" value="2"/>
</dbReference>
<evidence type="ECO:0000256" key="2">
    <source>
        <dbReference type="ARBA" id="ARBA00022473"/>
    </source>
</evidence>
<keyword evidence="2 5" id="KW-0217">Developmental protein</keyword>
<feature type="region of interest" description="Disordered" evidence="6">
    <location>
        <begin position="668"/>
        <end position="693"/>
    </location>
</feature>
<feature type="compositionally biased region" description="Polar residues" evidence="6">
    <location>
        <begin position="450"/>
        <end position="459"/>
    </location>
</feature>
<feature type="compositionally biased region" description="Low complexity" evidence="6">
    <location>
        <begin position="438"/>
        <end position="448"/>
    </location>
</feature>
<evidence type="ECO:0000313" key="7">
    <source>
        <dbReference type="EMBL" id="KAK8997307.1"/>
    </source>
</evidence>
<dbReference type="PANTHER" id="PTHR31791:SF47">
    <property type="entry name" value="INACTIVE FRIGIDA-LIKE PROTEIN 2"/>
    <property type="match status" value="1"/>
</dbReference>
<dbReference type="Proteomes" id="UP001396334">
    <property type="component" value="Unassembled WGS sequence"/>
</dbReference>
<evidence type="ECO:0000256" key="1">
    <source>
        <dbReference type="ARBA" id="ARBA00008956"/>
    </source>
</evidence>
<comment type="similarity">
    <text evidence="1 5">Belongs to the Frigida family.</text>
</comment>
<feature type="compositionally biased region" description="Polar residues" evidence="6">
    <location>
        <begin position="415"/>
        <end position="432"/>
    </location>
</feature>
<evidence type="ECO:0000256" key="6">
    <source>
        <dbReference type="SAM" id="MobiDB-lite"/>
    </source>
</evidence>
<evidence type="ECO:0000256" key="4">
    <source>
        <dbReference type="ARBA" id="ARBA00023089"/>
    </source>
</evidence>